<dbReference type="AlphaFoldDB" id="A0A0K2TNY9"/>
<evidence type="ECO:0000313" key="1">
    <source>
        <dbReference type="EMBL" id="CDW27758.1"/>
    </source>
</evidence>
<sequence length="65" mass="7586">VKKLLFTICSAKNSYIYISAEISSYEIYKDRDQVKPEVIKFVTKIKTIIFSSRPRPSVLYSIPRL</sequence>
<organism evidence="1">
    <name type="scientific">Lepeophtheirus salmonis</name>
    <name type="common">Salmon louse</name>
    <name type="synonym">Caligus salmonis</name>
    <dbReference type="NCBI Taxonomy" id="72036"/>
    <lineage>
        <taxon>Eukaryota</taxon>
        <taxon>Metazoa</taxon>
        <taxon>Ecdysozoa</taxon>
        <taxon>Arthropoda</taxon>
        <taxon>Crustacea</taxon>
        <taxon>Multicrustacea</taxon>
        <taxon>Hexanauplia</taxon>
        <taxon>Copepoda</taxon>
        <taxon>Siphonostomatoida</taxon>
        <taxon>Caligidae</taxon>
        <taxon>Lepeophtheirus</taxon>
    </lineage>
</organism>
<protein>
    <submittedName>
        <fullName evidence="1">Uncharacterized protein</fullName>
    </submittedName>
</protein>
<proteinExistence type="predicted"/>
<accession>A0A0K2TNY9</accession>
<name>A0A0K2TNY9_LEPSM</name>
<reference evidence="1" key="1">
    <citation type="submission" date="2014-05" db="EMBL/GenBank/DDBJ databases">
        <authorList>
            <person name="Chronopoulou M."/>
        </authorList>
    </citation>
    <scope>NUCLEOTIDE SEQUENCE</scope>
    <source>
        <tissue evidence="1">Whole organism</tissue>
    </source>
</reference>
<dbReference type="EMBL" id="HACA01010397">
    <property type="protein sequence ID" value="CDW27758.1"/>
    <property type="molecule type" value="Transcribed_RNA"/>
</dbReference>
<feature type="non-terminal residue" evidence="1">
    <location>
        <position position="1"/>
    </location>
</feature>